<dbReference type="Pfam" id="PF08786">
    <property type="entry name" value="DcrB"/>
    <property type="match status" value="1"/>
</dbReference>
<proteinExistence type="predicted"/>
<dbReference type="Proteomes" id="UP000238365">
    <property type="component" value="Chromosome"/>
</dbReference>
<organism evidence="1 2">
    <name type="scientific">Mixta gaviniae</name>
    <dbReference type="NCBI Taxonomy" id="665914"/>
    <lineage>
        <taxon>Bacteria</taxon>
        <taxon>Pseudomonadati</taxon>
        <taxon>Pseudomonadota</taxon>
        <taxon>Gammaproteobacteria</taxon>
        <taxon>Enterobacterales</taxon>
        <taxon>Erwiniaceae</taxon>
        <taxon>Mixta</taxon>
    </lineage>
</organism>
<gene>
    <name evidence="1" type="ORF">C2E15_09270</name>
</gene>
<dbReference type="OrthoDB" id="9012334at2"/>
<dbReference type="AlphaFoldDB" id="A0A1X1E8E2"/>
<sequence>MLDQNEIAHFSEGQVTLPEGYLDRTVNVFSSRDTQVPSFNIARDTLDLGENLTAYTDRQLALMEKHLKGWKQSERSAVMLGDNLLQGESVHATFLREGKRIWQQQAVFNTQGAHILVFTMSSAEKLTERDSSLFDDLLRSFRPHA</sequence>
<dbReference type="RefSeq" id="WP_104957111.1">
    <property type="nucleotide sequence ID" value="NZ_CP026377.1"/>
</dbReference>
<keyword evidence="2" id="KW-1185">Reference proteome</keyword>
<protein>
    <submittedName>
        <fullName evidence="1">DUF1795 domain-containing protein</fullName>
    </submittedName>
</protein>
<evidence type="ECO:0000313" key="1">
    <source>
        <dbReference type="EMBL" id="AUX93248.1"/>
    </source>
</evidence>
<dbReference type="KEGG" id="pgz:C2E15_09270"/>
<dbReference type="EMBL" id="CP026377">
    <property type="protein sequence ID" value="AUX93248.1"/>
    <property type="molecule type" value="Genomic_DNA"/>
</dbReference>
<dbReference type="InterPro" id="IPR014894">
    <property type="entry name" value="DcrB/EagT6"/>
</dbReference>
<accession>A0A1X1E8E2</accession>
<dbReference type="Gene3D" id="3.40.1000.10">
    <property type="entry name" value="Mog1/PsbP, alpha/beta/alpha sandwich"/>
    <property type="match status" value="1"/>
</dbReference>
<reference evidence="1 2" key="1">
    <citation type="submission" date="2018-01" db="EMBL/GenBank/DDBJ databases">
        <title>Complete and assembled Genome of Pantoea gaviniae DSM22758T.</title>
        <authorList>
            <person name="Stevens M.J.A."/>
            <person name="Zurfluh K."/>
            <person name="Stephan R."/>
        </authorList>
    </citation>
    <scope>NUCLEOTIDE SEQUENCE [LARGE SCALE GENOMIC DNA]</scope>
    <source>
        <strain evidence="1 2">DSM 22758</strain>
    </source>
</reference>
<dbReference type="InterPro" id="IPR016123">
    <property type="entry name" value="Mog1/PsbP_a/b/a-sand"/>
</dbReference>
<evidence type="ECO:0000313" key="2">
    <source>
        <dbReference type="Proteomes" id="UP000238365"/>
    </source>
</evidence>
<name>A0A1X1E8E2_9GAMM</name>
<dbReference type="SUPFAM" id="SSF55724">
    <property type="entry name" value="Mog1p/PsbP-like"/>
    <property type="match status" value="1"/>
</dbReference>